<organism evidence="3 4">
    <name type="scientific">Symplocastrum torsivum CPER-KK1</name>
    <dbReference type="NCBI Taxonomy" id="450513"/>
    <lineage>
        <taxon>Bacteria</taxon>
        <taxon>Bacillati</taxon>
        <taxon>Cyanobacteriota</taxon>
        <taxon>Cyanophyceae</taxon>
        <taxon>Oscillatoriophycideae</taxon>
        <taxon>Oscillatoriales</taxon>
        <taxon>Microcoleaceae</taxon>
        <taxon>Symplocastrum</taxon>
    </lineage>
</organism>
<feature type="domain" description="SLH" evidence="2">
    <location>
        <begin position="102"/>
        <end position="165"/>
    </location>
</feature>
<name>A0A951UDY6_9CYAN</name>
<comment type="caution">
    <text evidence="3">The sequence shown here is derived from an EMBL/GenBank/DDBJ whole genome shotgun (WGS) entry which is preliminary data.</text>
</comment>
<proteinExistence type="predicted"/>
<feature type="domain" description="SLH" evidence="2">
    <location>
        <begin position="227"/>
        <end position="291"/>
    </location>
</feature>
<dbReference type="InterPro" id="IPR001119">
    <property type="entry name" value="SLH_dom"/>
</dbReference>
<dbReference type="Proteomes" id="UP000753908">
    <property type="component" value="Unassembled WGS sequence"/>
</dbReference>
<feature type="region of interest" description="Disordered" evidence="1">
    <location>
        <begin position="40"/>
        <end position="101"/>
    </location>
</feature>
<evidence type="ECO:0000259" key="2">
    <source>
        <dbReference type="PROSITE" id="PS51272"/>
    </source>
</evidence>
<feature type="compositionally biased region" description="Low complexity" evidence="1">
    <location>
        <begin position="52"/>
        <end position="100"/>
    </location>
</feature>
<dbReference type="InterPro" id="IPR051465">
    <property type="entry name" value="Cell_Envelope_Struct_Comp"/>
</dbReference>
<sequence length="380" mass="40726">MIPGWRVVVASGEQRWVYRTDESGSLVKLDEVATQTLIRSTTTQTTRREVTTRTTQTSQSVTGTSSTQNSSSQSTQAVGTSQTTGGVTTRTQQQVAATSRSTQVSFSDISQNFWARDFIAELARQDIITGFPDGQFRPNEPVTRAQFAAMIRKAFEKTKVRNAVNFRDVSSSYWAYNAIREAYEMGFLDMVSGSEFNPNQSLTRLQVMMALTKGLNYSVSSSTESVLRFYSDAASIPADARTLVAAATERGIVVNYPNVKTFSANTVATRAEVAAFLYQAMVSTGQMVAISSPYVVTQEFSAPPQVSPAPATPAQVTPVPAASPAPAIPAVEAGGSDRNKPQRQNCNQGIGNGAEGCDPGNSQPRGGSNDEGGRTPGNRP</sequence>
<dbReference type="PANTHER" id="PTHR43308:SF5">
    <property type="entry name" value="S-LAYER PROTEIN _ PEPTIDOGLYCAN ENDO-BETA-N-ACETYLGLUCOSAMINIDASE"/>
    <property type="match status" value="1"/>
</dbReference>
<feature type="domain" description="SLH" evidence="2">
    <location>
        <begin position="166"/>
        <end position="225"/>
    </location>
</feature>
<evidence type="ECO:0000256" key="1">
    <source>
        <dbReference type="SAM" id="MobiDB-lite"/>
    </source>
</evidence>
<protein>
    <submittedName>
        <fullName evidence="3">S-layer homology domain-containing protein</fullName>
    </submittedName>
</protein>
<dbReference type="AlphaFoldDB" id="A0A951UDY6"/>
<evidence type="ECO:0000313" key="4">
    <source>
        <dbReference type="Proteomes" id="UP000753908"/>
    </source>
</evidence>
<reference evidence="3" key="2">
    <citation type="journal article" date="2022" name="Microbiol. Resour. Announc.">
        <title>Metagenome Sequencing to Explore Phylogenomics of Terrestrial Cyanobacteria.</title>
        <authorList>
            <person name="Ward R.D."/>
            <person name="Stajich J.E."/>
            <person name="Johansen J.R."/>
            <person name="Huntemann M."/>
            <person name="Clum A."/>
            <person name="Foster B."/>
            <person name="Foster B."/>
            <person name="Roux S."/>
            <person name="Palaniappan K."/>
            <person name="Varghese N."/>
            <person name="Mukherjee S."/>
            <person name="Reddy T.B.K."/>
            <person name="Daum C."/>
            <person name="Copeland A."/>
            <person name="Chen I.A."/>
            <person name="Ivanova N.N."/>
            <person name="Kyrpides N.C."/>
            <person name="Shapiro N."/>
            <person name="Eloe-Fadrosh E.A."/>
            <person name="Pietrasiak N."/>
        </authorList>
    </citation>
    <scope>NUCLEOTIDE SEQUENCE</scope>
    <source>
        <strain evidence="3">CPER-KK1</strain>
    </source>
</reference>
<dbReference type="Pfam" id="PF00395">
    <property type="entry name" value="SLH"/>
    <property type="match status" value="3"/>
</dbReference>
<reference evidence="3" key="1">
    <citation type="submission" date="2021-05" db="EMBL/GenBank/DDBJ databases">
        <authorList>
            <person name="Pietrasiak N."/>
            <person name="Ward R."/>
            <person name="Stajich J.E."/>
            <person name="Kurbessoian T."/>
        </authorList>
    </citation>
    <scope>NUCLEOTIDE SEQUENCE</scope>
    <source>
        <strain evidence="3">CPER-KK1</strain>
    </source>
</reference>
<gene>
    <name evidence="3" type="ORF">KME25_34105</name>
</gene>
<feature type="region of interest" description="Disordered" evidence="1">
    <location>
        <begin position="302"/>
        <end position="380"/>
    </location>
</feature>
<evidence type="ECO:0000313" key="3">
    <source>
        <dbReference type="EMBL" id="MBW4549402.1"/>
    </source>
</evidence>
<dbReference type="PANTHER" id="PTHR43308">
    <property type="entry name" value="OUTER MEMBRANE PROTEIN ALPHA-RELATED"/>
    <property type="match status" value="1"/>
</dbReference>
<dbReference type="EMBL" id="JAHHIF010000096">
    <property type="protein sequence ID" value="MBW4549402.1"/>
    <property type="molecule type" value="Genomic_DNA"/>
</dbReference>
<accession>A0A951UDY6</accession>
<dbReference type="PROSITE" id="PS51272">
    <property type="entry name" value="SLH"/>
    <property type="match status" value="3"/>
</dbReference>